<dbReference type="GO" id="GO:0004850">
    <property type="term" value="F:uridine phosphorylase activity"/>
    <property type="evidence" value="ECO:0007669"/>
    <property type="project" value="UniProtKB-EC"/>
</dbReference>
<evidence type="ECO:0000256" key="4">
    <source>
        <dbReference type="ARBA" id="ARBA00022676"/>
    </source>
</evidence>
<evidence type="ECO:0000256" key="5">
    <source>
        <dbReference type="ARBA" id="ARBA00022679"/>
    </source>
</evidence>
<dbReference type="Proteomes" id="UP000464314">
    <property type="component" value="Chromosome"/>
</dbReference>
<evidence type="ECO:0000313" key="9">
    <source>
        <dbReference type="Proteomes" id="UP000464314"/>
    </source>
</evidence>
<dbReference type="SUPFAM" id="SSF53167">
    <property type="entry name" value="Purine and uridine phosphorylases"/>
    <property type="match status" value="1"/>
</dbReference>
<sequence length="252" mass="27773">MSELQAHIRLSVEDSAKYAIMPGDPGRIDNIKTFLTDAKEIAYNRELRSVSGYYKGVKVLAVSTGMGGASTGIAVEELHNIGVEYMIRIGSCGALDPKMKLGDLLLVNGAVRDEGTSKAYIESIYPAIPDTELLINVIKAAKENKVPFYIGKARSHDSFYTDREEEIDKYWSEKGIMGADMETAALFVIGSLRGVKTASVLNTVVEYNGNLTDEINNYVDGEVSMKQGESNEILVALEAFVLEEKREKERMK</sequence>
<dbReference type="Pfam" id="PF01048">
    <property type="entry name" value="PNP_UDP_1"/>
    <property type="match status" value="1"/>
</dbReference>
<protein>
    <recommendedName>
        <fullName evidence="3">Uridine phosphorylase</fullName>
        <ecNumber evidence="2">2.4.2.3</ecNumber>
    </recommendedName>
</protein>
<dbReference type="PROSITE" id="PS01232">
    <property type="entry name" value="PNP_UDP_1"/>
    <property type="match status" value="1"/>
</dbReference>
<evidence type="ECO:0000256" key="2">
    <source>
        <dbReference type="ARBA" id="ARBA00011888"/>
    </source>
</evidence>
<evidence type="ECO:0000256" key="3">
    <source>
        <dbReference type="ARBA" id="ARBA00021980"/>
    </source>
</evidence>
<dbReference type="PANTHER" id="PTHR43691:SF11">
    <property type="entry name" value="FI09636P-RELATED"/>
    <property type="match status" value="1"/>
</dbReference>
<proteinExistence type="inferred from homology"/>
<accession>A0A6P1TK71</accession>
<reference evidence="8 9" key="1">
    <citation type="submission" date="2020-01" db="EMBL/GenBank/DDBJ databases">
        <title>Genome analysis of Anaerocolumna sp. CBA3638.</title>
        <authorList>
            <person name="Kim J."/>
            <person name="Roh S.W."/>
        </authorList>
    </citation>
    <scope>NUCLEOTIDE SEQUENCE [LARGE SCALE GENOMIC DNA]</scope>
    <source>
        <strain evidence="8 9">CBA3638</strain>
    </source>
</reference>
<dbReference type="EC" id="2.4.2.3" evidence="2"/>
<dbReference type="EMBL" id="CP048000">
    <property type="protein sequence ID" value="QHQ61600.1"/>
    <property type="molecule type" value="Genomic_DNA"/>
</dbReference>
<keyword evidence="9" id="KW-1185">Reference proteome</keyword>
<evidence type="ECO:0000313" key="8">
    <source>
        <dbReference type="EMBL" id="QHQ61600.1"/>
    </source>
</evidence>
<comment type="similarity">
    <text evidence="1">Belongs to the PNP/UDP phosphorylase family.</text>
</comment>
<gene>
    <name evidence="8" type="ORF">Ana3638_13130</name>
</gene>
<dbReference type="InterPro" id="IPR000845">
    <property type="entry name" value="Nucleoside_phosphorylase_d"/>
</dbReference>
<dbReference type="GO" id="GO:0009164">
    <property type="term" value="P:nucleoside catabolic process"/>
    <property type="evidence" value="ECO:0007669"/>
    <property type="project" value="UniProtKB-ARBA"/>
</dbReference>
<keyword evidence="4" id="KW-0328">Glycosyltransferase</keyword>
<evidence type="ECO:0000259" key="7">
    <source>
        <dbReference type="Pfam" id="PF01048"/>
    </source>
</evidence>
<dbReference type="InterPro" id="IPR018016">
    <property type="entry name" value="Nucleoside_phosphorylase_CS"/>
</dbReference>
<name>A0A6P1TK71_9FIRM</name>
<dbReference type="RefSeq" id="WP_161838425.1">
    <property type="nucleotide sequence ID" value="NZ_CP048000.1"/>
</dbReference>
<dbReference type="KEGG" id="anr:Ana3638_13130"/>
<evidence type="ECO:0000256" key="1">
    <source>
        <dbReference type="ARBA" id="ARBA00010456"/>
    </source>
</evidence>
<comment type="catalytic activity">
    <reaction evidence="6">
        <text>uridine + phosphate = alpha-D-ribose 1-phosphate + uracil</text>
        <dbReference type="Rhea" id="RHEA:24388"/>
        <dbReference type="ChEBI" id="CHEBI:16704"/>
        <dbReference type="ChEBI" id="CHEBI:17568"/>
        <dbReference type="ChEBI" id="CHEBI:43474"/>
        <dbReference type="ChEBI" id="CHEBI:57720"/>
        <dbReference type="EC" id="2.4.2.3"/>
    </reaction>
</comment>
<dbReference type="GO" id="GO:0005829">
    <property type="term" value="C:cytosol"/>
    <property type="evidence" value="ECO:0007669"/>
    <property type="project" value="TreeGrafter"/>
</dbReference>
<evidence type="ECO:0000256" key="6">
    <source>
        <dbReference type="ARBA" id="ARBA00048447"/>
    </source>
</evidence>
<dbReference type="InterPro" id="IPR035994">
    <property type="entry name" value="Nucleoside_phosphorylase_sf"/>
</dbReference>
<organism evidence="8 9">
    <name type="scientific">Anaerocolumna sedimenticola</name>
    <dbReference type="NCBI Taxonomy" id="2696063"/>
    <lineage>
        <taxon>Bacteria</taxon>
        <taxon>Bacillati</taxon>
        <taxon>Bacillota</taxon>
        <taxon>Clostridia</taxon>
        <taxon>Lachnospirales</taxon>
        <taxon>Lachnospiraceae</taxon>
        <taxon>Anaerocolumna</taxon>
    </lineage>
</organism>
<dbReference type="AlphaFoldDB" id="A0A6P1TK71"/>
<feature type="domain" description="Nucleoside phosphorylase" evidence="7">
    <location>
        <begin position="17"/>
        <end position="201"/>
    </location>
</feature>
<dbReference type="Gene3D" id="3.40.50.1580">
    <property type="entry name" value="Nucleoside phosphorylase domain"/>
    <property type="match status" value="1"/>
</dbReference>
<dbReference type="PANTHER" id="PTHR43691">
    <property type="entry name" value="URIDINE PHOSPHORYLASE"/>
    <property type="match status" value="1"/>
</dbReference>
<keyword evidence="5" id="KW-0808">Transferase</keyword>
<dbReference type="CDD" id="cd17767">
    <property type="entry name" value="UP_EcUdp-like"/>
    <property type="match status" value="1"/>
</dbReference>